<organism evidence="1 2">
    <name type="scientific">Brevundimonas phage vB_BgoS-Bajun</name>
    <dbReference type="NCBI Taxonomy" id="2948594"/>
    <lineage>
        <taxon>Viruses</taxon>
        <taxon>Duplodnaviria</taxon>
        <taxon>Heunggongvirae</taxon>
        <taxon>Uroviricota</taxon>
        <taxon>Caudoviricetes</taxon>
        <taxon>Dolichocephalovirinae</taxon>
    </lineage>
</organism>
<evidence type="ECO:0000313" key="2">
    <source>
        <dbReference type="Proteomes" id="UP001057427"/>
    </source>
</evidence>
<name>A0A9E7N740_9CAUD</name>
<proteinExistence type="predicted"/>
<keyword evidence="2" id="KW-1185">Reference proteome</keyword>
<gene>
    <name evidence="1" type="ORF">BAJUN_01770</name>
</gene>
<dbReference type="EMBL" id="ON529858">
    <property type="protein sequence ID" value="UTC29807.1"/>
    <property type="molecule type" value="Genomic_DNA"/>
</dbReference>
<evidence type="ECO:0000313" key="1">
    <source>
        <dbReference type="EMBL" id="UTC29807.1"/>
    </source>
</evidence>
<dbReference type="Proteomes" id="UP001057427">
    <property type="component" value="Segment"/>
</dbReference>
<accession>A0A9E7N740</accession>
<sequence length="238" mass="25626">MAAGATKEQIARATRTALQKIAKASGGTYTAATTKTRAFASGTTNDGLRWIANVGSGNASNGQTFLSLNISVNGSFGEAITRTGYFEGDVTVAGVCLLFRLINGYPLELDGSPGDFRLLLAAPGVSNWFADRYALTFRGDGFDVLDKARKMVRTFTAAEADQEARRLALAFRSDLRAETMPTHYDAETYARVRASEAALSQRRGAGLDAWGDDRLAVYPDGWTGALTDWRLAHGPREN</sequence>
<protein>
    <submittedName>
        <fullName evidence="1">Uncharacterized protein</fullName>
    </submittedName>
</protein>
<reference evidence="1" key="1">
    <citation type="submission" date="2022-05" db="EMBL/GenBank/DDBJ databases">
        <authorList>
            <person name="Friedrich I."/>
            <person name="Poehlein A."/>
            <person name="Schneider D."/>
            <person name="Hertel R."/>
            <person name="Daniel R."/>
        </authorList>
    </citation>
    <scope>NUCLEOTIDE SEQUENCE</scope>
</reference>